<keyword evidence="4" id="KW-0547">Nucleotide-binding</keyword>
<dbReference type="InterPro" id="IPR022941">
    <property type="entry name" value="SRP54"/>
</dbReference>
<dbReference type="GO" id="GO:0003924">
    <property type="term" value="F:GTPase activity"/>
    <property type="evidence" value="ECO:0007669"/>
    <property type="project" value="InterPro"/>
</dbReference>
<protein>
    <recommendedName>
        <fullName evidence="10">signal-recognition-particle GTPase</fullName>
        <ecNumber evidence="10">3.6.5.4</ecNumber>
    </recommendedName>
</protein>
<dbReference type="SMART" id="SM00963">
    <property type="entry name" value="SRP54_N"/>
    <property type="match status" value="1"/>
</dbReference>
<evidence type="ECO:0000313" key="14">
    <source>
        <dbReference type="Proteomes" id="UP000028486"/>
    </source>
</evidence>
<dbReference type="Pfam" id="PF02881">
    <property type="entry name" value="SRP54_N"/>
    <property type="match status" value="1"/>
</dbReference>
<dbReference type="InterPro" id="IPR042101">
    <property type="entry name" value="SRP54_N_sf"/>
</dbReference>
<dbReference type="InterPro" id="IPR013822">
    <property type="entry name" value="Signal_recog_particl_SRP54_hlx"/>
</dbReference>
<dbReference type="KEGG" id="caj:CIG1485E_0743"/>
<dbReference type="InterPro" id="IPR000897">
    <property type="entry name" value="SRP54_GTPase_dom"/>
</dbReference>
<dbReference type="STRING" id="1244531.CIG2463D_0744"/>
<dbReference type="eggNOG" id="COG0541">
    <property type="taxonomic scope" value="Bacteria"/>
</dbReference>
<dbReference type="NCBIfam" id="TIGR00959">
    <property type="entry name" value="ffh"/>
    <property type="match status" value="1"/>
</dbReference>
<dbReference type="SMART" id="SM00382">
    <property type="entry name" value="AAA"/>
    <property type="match status" value="1"/>
</dbReference>
<dbReference type="Gene3D" id="1.10.260.30">
    <property type="entry name" value="Signal recognition particle, SRP54 subunit, M-domain"/>
    <property type="match status" value="1"/>
</dbReference>
<evidence type="ECO:0000313" key="13">
    <source>
        <dbReference type="EMBL" id="AII14588.1"/>
    </source>
</evidence>
<evidence type="ECO:0000256" key="3">
    <source>
        <dbReference type="ARBA" id="ARBA00022490"/>
    </source>
</evidence>
<dbReference type="InterPro" id="IPR036225">
    <property type="entry name" value="SRP/SRP_N"/>
</dbReference>
<dbReference type="PANTHER" id="PTHR11564">
    <property type="entry name" value="SIGNAL RECOGNITION PARTICLE 54K PROTEIN SRP54"/>
    <property type="match status" value="1"/>
</dbReference>
<name>A0A076FA36_9BACT</name>
<gene>
    <name evidence="13" type="primary">ffh</name>
    <name evidence="13" type="ORF">CIG1485E_0743</name>
</gene>
<dbReference type="GO" id="GO:0006614">
    <property type="term" value="P:SRP-dependent cotranslational protein targeting to membrane"/>
    <property type="evidence" value="ECO:0007669"/>
    <property type="project" value="InterPro"/>
</dbReference>
<evidence type="ECO:0000256" key="10">
    <source>
        <dbReference type="ARBA" id="ARBA00035672"/>
    </source>
</evidence>
<dbReference type="GO" id="GO:0005525">
    <property type="term" value="F:GTP binding"/>
    <property type="evidence" value="ECO:0007669"/>
    <property type="project" value="UniProtKB-KW"/>
</dbReference>
<comment type="catalytic activity">
    <reaction evidence="11">
        <text>GTP + H2O = GDP + phosphate + H(+)</text>
        <dbReference type="Rhea" id="RHEA:19669"/>
        <dbReference type="ChEBI" id="CHEBI:15377"/>
        <dbReference type="ChEBI" id="CHEBI:15378"/>
        <dbReference type="ChEBI" id="CHEBI:37565"/>
        <dbReference type="ChEBI" id="CHEBI:43474"/>
        <dbReference type="ChEBI" id="CHEBI:58189"/>
        <dbReference type="EC" id="3.6.5.4"/>
    </reaction>
</comment>
<comment type="similarity">
    <text evidence="2">Belongs to the GTP-binding SRP family. SRP54 subfamily.</text>
</comment>
<keyword evidence="5" id="KW-0378">Hydrolase</keyword>
<dbReference type="InterPro" id="IPR004125">
    <property type="entry name" value="Signal_recog_particle_SRP54_M"/>
</dbReference>
<dbReference type="Pfam" id="PF02978">
    <property type="entry name" value="SRP_SPB"/>
    <property type="match status" value="1"/>
</dbReference>
<dbReference type="AlphaFoldDB" id="A0A076FA36"/>
<dbReference type="Pfam" id="PF00448">
    <property type="entry name" value="SRP54"/>
    <property type="match status" value="1"/>
</dbReference>
<dbReference type="PANTHER" id="PTHR11564:SF5">
    <property type="entry name" value="SIGNAL RECOGNITION PARTICLE SUBUNIT SRP54"/>
    <property type="match status" value="1"/>
</dbReference>
<evidence type="ECO:0000259" key="12">
    <source>
        <dbReference type="PROSITE" id="PS00300"/>
    </source>
</evidence>
<evidence type="ECO:0000256" key="6">
    <source>
        <dbReference type="ARBA" id="ARBA00022884"/>
    </source>
</evidence>
<dbReference type="SMART" id="SM00962">
    <property type="entry name" value="SRP54"/>
    <property type="match status" value="1"/>
</dbReference>
<keyword evidence="7" id="KW-0342">GTP-binding</keyword>
<evidence type="ECO:0000256" key="9">
    <source>
        <dbReference type="ARBA" id="ARBA00023274"/>
    </source>
</evidence>
<dbReference type="Proteomes" id="UP000028486">
    <property type="component" value="Chromosome"/>
</dbReference>
<dbReference type="RefSeq" id="WP_038453820.1">
    <property type="nucleotide sequence ID" value="NZ_CP009043.1"/>
</dbReference>
<dbReference type="Gene3D" id="3.40.50.300">
    <property type="entry name" value="P-loop containing nucleotide triphosphate hydrolases"/>
    <property type="match status" value="1"/>
</dbReference>
<sequence length="448" mass="48709">MFELIGESLKSAVNKLKFVDDEKALKNALDTLKKALLKADVHHKVTKELVGLVETDMKTGAIGQKQFLDSIKNNLTNILLTPNDGGKSQGFVFASNPPTVVLMAGLQGGGKTTTTVKLANYLKIRKKKVLIAACDLQRLAAVEQLRQLCSANEIDLFFIDGENDPIKVAKEALKKAKSELYDVLLVDTAGRLAIDEALMSQIKDIKSALNPDEVFYVADAMSGQDGVKTAASFNEALNITGVILSKFDADTKGGVALGIAKQVGVPLRFIGVGEKPADLESFIPDRIVGRIMGEGDLATLAEKTSTIIDEKEAKRLNKKIKKGEFNFNDFLGQLESVKKLGSMKSLIGMIPGLGNMANQIKDIDLDNSKEIKHIKAMIDSMTLKERENPDLLNNARKRRIAAGAGLGQIEVNKFLKQFSNAAKLAKKFSNKDSMKGFASMMANANRPR</sequence>
<keyword evidence="14" id="KW-1185">Reference proteome</keyword>
<dbReference type="SUPFAM" id="SSF47446">
    <property type="entry name" value="Signal peptide-binding domain"/>
    <property type="match status" value="1"/>
</dbReference>
<reference evidence="14" key="1">
    <citation type="journal article" date="2014" name="Genome Announc.">
        <title>Complete Genome Sequence of Campylobacter iguaniorum Strain 1485ET, Isolated from a Bearded Dragon (Pogona vitticeps).</title>
        <authorList>
            <person name="Gilbert M.J."/>
            <person name="Miller W.G."/>
            <person name="Yee E."/>
            <person name="Kik M."/>
            <person name="Wagenaar J.A."/>
            <person name="Duim B."/>
        </authorList>
    </citation>
    <scope>NUCLEOTIDE SEQUENCE [LARGE SCALE GENOMIC DNA]</scope>
    <source>
        <strain evidence="14">1485E</strain>
    </source>
</reference>
<feature type="domain" description="SRP54-type proteins GTP-binding" evidence="12">
    <location>
        <begin position="266"/>
        <end position="279"/>
    </location>
</feature>
<dbReference type="InterPro" id="IPR027417">
    <property type="entry name" value="P-loop_NTPase"/>
</dbReference>
<proteinExistence type="inferred from homology"/>
<dbReference type="GO" id="GO:0048500">
    <property type="term" value="C:signal recognition particle"/>
    <property type="evidence" value="ECO:0007669"/>
    <property type="project" value="InterPro"/>
</dbReference>
<keyword evidence="3" id="KW-0963">Cytoplasm</keyword>
<dbReference type="EMBL" id="CP009043">
    <property type="protein sequence ID" value="AII14588.1"/>
    <property type="molecule type" value="Genomic_DNA"/>
</dbReference>
<keyword evidence="6" id="KW-0694">RNA-binding</keyword>
<evidence type="ECO:0000256" key="7">
    <source>
        <dbReference type="ARBA" id="ARBA00023134"/>
    </source>
</evidence>
<evidence type="ECO:0000256" key="4">
    <source>
        <dbReference type="ARBA" id="ARBA00022741"/>
    </source>
</evidence>
<dbReference type="EC" id="3.6.5.4" evidence="10"/>
<organism evidence="13 14">
    <name type="scientific">Campylobacter iguaniorum</name>
    <dbReference type="NCBI Taxonomy" id="1244531"/>
    <lineage>
        <taxon>Bacteria</taxon>
        <taxon>Pseudomonadati</taxon>
        <taxon>Campylobacterota</taxon>
        <taxon>Epsilonproteobacteria</taxon>
        <taxon>Campylobacterales</taxon>
        <taxon>Campylobacteraceae</taxon>
        <taxon>Campylobacter</taxon>
    </lineage>
</organism>
<evidence type="ECO:0000256" key="8">
    <source>
        <dbReference type="ARBA" id="ARBA00023135"/>
    </source>
</evidence>
<comment type="subcellular location">
    <subcellularLocation>
        <location evidence="1">Cytoplasm</location>
    </subcellularLocation>
</comment>
<keyword evidence="9" id="KW-0687">Ribonucleoprotein</keyword>
<evidence type="ECO:0000256" key="11">
    <source>
        <dbReference type="ARBA" id="ARBA00048027"/>
    </source>
</evidence>
<evidence type="ECO:0000256" key="2">
    <source>
        <dbReference type="ARBA" id="ARBA00005450"/>
    </source>
</evidence>
<dbReference type="PATRIC" id="fig|1244531.5.peg.741"/>
<dbReference type="InterPro" id="IPR036891">
    <property type="entry name" value="Signal_recog_part_SRP54_M_sf"/>
</dbReference>
<dbReference type="OrthoDB" id="9804720at2"/>
<accession>A0A076FA36</accession>
<keyword evidence="8" id="KW-0733">Signal recognition particle</keyword>
<dbReference type="SUPFAM" id="SSF47364">
    <property type="entry name" value="Domain of the SRP/SRP receptor G-proteins"/>
    <property type="match status" value="1"/>
</dbReference>
<evidence type="ECO:0000256" key="5">
    <source>
        <dbReference type="ARBA" id="ARBA00022801"/>
    </source>
</evidence>
<dbReference type="InterPro" id="IPR003593">
    <property type="entry name" value="AAA+_ATPase"/>
</dbReference>
<dbReference type="SUPFAM" id="SSF52540">
    <property type="entry name" value="P-loop containing nucleoside triphosphate hydrolases"/>
    <property type="match status" value="1"/>
</dbReference>
<dbReference type="HOGENOM" id="CLU_009301_6_0_7"/>
<dbReference type="InterPro" id="IPR004780">
    <property type="entry name" value="SRP"/>
</dbReference>
<evidence type="ECO:0000256" key="1">
    <source>
        <dbReference type="ARBA" id="ARBA00004496"/>
    </source>
</evidence>
<dbReference type="Gene3D" id="1.20.120.140">
    <property type="entry name" value="Signal recognition particle SRP54, nucleotide-binding domain"/>
    <property type="match status" value="1"/>
</dbReference>
<dbReference type="GO" id="GO:0008312">
    <property type="term" value="F:7S RNA binding"/>
    <property type="evidence" value="ECO:0007669"/>
    <property type="project" value="InterPro"/>
</dbReference>
<dbReference type="PROSITE" id="PS00300">
    <property type="entry name" value="SRP54"/>
    <property type="match status" value="1"/>
</dbReference>